<dbReference type="EMBL" id="JAMLDY010000016">
    <property type="protein sequence ID" value="MCP3735832.1"/>
    <property type="molecule type" value="Genomic_DNA"/>
</dbReference>
<organism evidence="1 2">
    <name type="scientific">Sphingomonas liriopis</name>
    <dbReference type="NCBI Taxonomy" id="2949094"/>
    <lineage>
        <taxon>Bacteria</taxon>
        <taxon>Pseudomonadati</taxon>
        <taxon>Pseudomonadota</taxon>
        <taxon>Alphaproteobacteria</taxon>
        <taxon>Sphingomonadales</taxon>
        <taxon>Sphingomonadaceae</taxon>
        <taxon>Sphingomonas</taxon>
    </lineage>
</organism>
<gene>
    <name evidence="1" type="ORF">M9979_13205</name>
</gene>
<accession>A0A9X2HTX7</accession>
<keyword evidence="2" id="KW-1185">Reference proteome</keyword>
<name>A0A9X2HTX7_9SPHN</name>
<protein>
    <submittedName>
        <fullName evidence="1">Uncharacterized protein</fullName>
    </submittedName>
</protein>
<dbReference type="RefSeq" id="WP_254289831.1">
    <property type="nucleotide sequence ID" value="NZ_JAMLDY010000016.1"/>
</dbReference>
<evidence type="ECO:0000313" key="2">
    <source>
        <dbReference type="Proteomes" id="UP001139486"/>
    </source>
</evidence>
<dbReference type="AlphaFoldDB" id="A0A9X2HTX7"/>
<comment type="caution">
    <text evidence="1">The sequence shown here is derived from an EMBL/GenBank/DDBJ whole genome shotgun (WGS) entry which is preliminary data.</text>
</comment>
<reference evidence="1" key="1">
    <citation type="submission" date="2022-05" db="EMBL/GenBank/DDBJ databases">
        <title>Sphingomonas sp. strain RP10 Genome sequencing and assembly.</title>
        <authorList>
            <person name="Kim I."/>
        </authorList>
    </citation>
    <scope>NUCLEOTIDE SEQUENCE</scope>
    <source>
        <strain evidence="1">RP10</strain>
    </source>
</reference>
<sequence>MLSIRSSADMEEALGSLLDPALRALLTERRDQLVENTGLDLADLVHIVVAQRGDTLAAVEAEAGVPIAEDLPFEWVQRHGRWLEAVVILSDDGFGVALFVPDCVTTDPALLLALLAHA</sequence>
<dbReference type="Proteomes" id="UP001139486">
    <property type="component" value="Unassembled WGS sequence"/>
</dbReference>
<evidence type="ECO:0000313" key="1">
    <source>
        <dbReference type="EMBL" id="MCP3735832.1"/>
    </source>
</evidence>
<proteinExistence type="predicted"/>